<comment type="caution">
    <text evidence="1">The sequence shown here is derived from an EMBL/GenBank/DDBJ whole genome shotgun (WGS) entry which is preliminary data.</text>
</comment>
<sequence length="61" mass="7021">MINELIKTCTGWMMCGFFSTASQQSKAAAEFHSRVVDVLDWGSRKWYNVSRNDRGVIFEKS</sequence>
<gene>
    <name evidence="1" type="ORF">CPB83DRAFT_861868</name>
</gene>
<dbReference type="Proteomes" id="UP000807306">
    <property type="component" value="Unassembled WGS sequence"/>
</dbReference>
<dbReference type="OrthoDB" id="2423701at2759"/>
<protein>
    <submittedName>
        <fullName evidence="1">Uncharacterized protein</fullName>
    </submittedName>
</protein>
<name>A0A9P6JKM6_9AGAR</name>
<evidence type="ECO:0000313" key="2">
    <source>
        <dbReference type="Proteomes" id="UP000807306"/>
    </source>
</evidence>
<accession>A0A9P6JKM6</accession>
<proteinExistence type="predicted"/>
<reference evidence="1" key="1">
    <citation type="submission" date="2020-11" db="EMBL/GenBank/DDBJ databases">
        <authorList>
            <consortium name="DOE Joint Genome Institute"/>
            <person name="Ahrendt S."/>
            <person name="Riley R."/>
            <person name="Andreopoulos W."/>
            <person name="Labutti K."/>
            <person name="Pangilinan J."/>
            <person name="Ruiz-Duenas F.J."/>
            <person name="Barrasa J.M."/>
            <person name="Sanchez-Garcia M."/>
            <person name="Camarero S."/>
            <person name="Miyauchi S."/>
            <person name="Serrano A."/>
            <person name="Linde D."/>
            <person name="Babiker R."/>
            <person name="Drula E."/>
            <person name="Ayuso-Fernandez I."/>
            <person name="Pacheco R."/>
            <person name="Padilla G."/>
            <person name="Ferreira P."/>
            <person name="Barriuso J."/>
            <person name="Kellner H."/>
            <person name="Castanera R."/>
            <person name="Alfaro M."/>
            <person name="Ramirez L."/>
            <person name="Pisabarro A.G."/>
            <person name="Kuo A."/>
            <person name="Tritt A."/>
            <person name="Lipzen A."/>
            <person name="He G."/>
            <person name="Yan M."/>
            <person name="Ng V."/>
            <person name="Cullen D."/>
            <person name="Martin F."/>
            <person name="Rosso M.-N."/>
            <person name="Henrissat B."/>
            <person name="Hibbett D."/>
            <person name="Martinez A.T."/>
            <person name="Grigoriev I.V."/>
        </authorList>
    </citation>
    <scope>NUCLEOTIDE SEQUENCE</scope>
    <source>
        <strain evidence="1">CBS 506.95</strain>
    </source>
</reference>
<dbReference type="EMBL" id="MU157905">
    <property type="protein sequence ID" value="KAF9524088.1"/>
    <property type="molecule type" value="Genomic_DNA"/>
</dbReference>
<organism evidence="1 2">
    <name type="scientific">Crepidotus variabilis</name>
    <dbReference type="NCBI Taxonomy" id="179855"/>
    <lineage>
        <taxon>Eukaryota</taxon>
        <taxon>Fungi</taxon>
        <taxon>Dikarya</taxon>
        <taxon>Basidiomycota</taxon>
        <taxon>Agaricomycotina</taxon>
        <taxon>Agaricomycetes</taxon>
        <taxon>Agaricomycetidae</taxon>
        <taxon>Agaricales</taxon>
        <taxon>Agaricineae</taxon>
        <taxon>Crepidotaceae</taxon>
        <taxon>Crepidotus</taxon>
    </lineage>
</organism>
<evidence type="ECO:0000313" key="1">
    <source>
        <dbReference type="EMBL" id="KAF9524088.1"/>
    </source>
</evidence>
<dbReference type="AlphaFoldDB" id="A0A9P6JKM6"/>
<keyword evidence="2" id="KW-1185">Reference proteome</keyword>